<evidence type="ECO:0000256" key="1">
    <source>
        <dbReference type="SAM" id="Coils"/>
    </source>
</evidence>
<sequence>MKRHDESEEERLDHLIQIGQENQRWLEGMSKWCSHFEMKRTSFGMYAETTGLPIASFRVGCPKISGGESEGMHLSWSCSRFLVEHCVNCSYHTPNGDTTFGESQIQKFQEQKDKQGEENRRHAEEIERLKTKFREQTTKIRAETDAKSRQILSYLETVLDSGVAAQDEPLERLAESAEIASDLFPTPAVELVVDLSGMDDFAEQFLPIASELAKHVDSMSDRFVQMATLNIEQHRQVERSSEILLKSSGDDSCPLSGKAIKNLLNSQNHHFLAVYHDHADYSWSTKVMIRCLDERPARFVELAIAALDVDNDTRRRNVCGAIQSIQAQRPEIAIELLNALVGALQRQERDGQDRPSSIITQILESAFRHRPESVDSVLCECMESQRPAVCEDIVQVYRGLFLSDDQEASGPDKHSIAAKTIALKRIISWVQDSTLDLSIRVEVLEALEIACNNFASEAYKHFDLLLGYFAMICDETNPPDPLKPIALPDEPPENAQQRALKNYSAAQDWHFFKSRLRSAIGELCEEMPGESFDSISGCLAQVFPVVSNSFKAACFHFLGQIGKDFLLRSKTLPYLMKGLMDYSSGTVRAAAIESVVAAFSYSNSKPPSNLVDVITVHLKDSLQVVHQAALQAVRRNSSWFNDQQAIEVAQILPGHLRAYANKPHQVAEICETMLSLIAGRSWLEPFAVRQLETVIPIGERLYDAKVVEQIVRRFRPDGSMSNRVAKFVSIFLACYGRDRYSQDRRRAQGFEWLNELGEGDVVACKSDLLQAAQELAQRDPWDSIHFAAVFANAGLHDSEARVLATAFENIADEPRNEGLRGLIENLLHVANGNKHLAVDDCDAAAEEFSRMKVVR</sequence>
<name>A0A5C6FE05_9BACT</name>
<accession>A0A5C6FE05</accession>
<dbReference type="InterPro" id="IPR016024">
    <property type="entry name" value="ARM-type_fold"/>
</dbReference>
<keyword evidence="3" id="KW-1185">Reference proteome</keyword>
<proteinExistence type="predicted"/>
<dbReference type="SUPFAM" id="SSF48371">
    <property type="entry name" value="ARM repeat"/>
    <property type="match status" value="1"/>
</dbReference>
<dbReference type="EMBL" id="SJPW01000002">
    <property type="protein sequence ID" value="TWU58982.1"/>
    <property type="molecule type" value="Genomic_DNA"/>
</dbReference>
<evidence type="ECO:0000313" key="2">
    <source>
        <dbReference type="EMBL" id="TWU58982.1"/>
    </source>
</evidence>
<gene>
    <name evidence="2" type="ORF">Poly51_17630</name>
</gene>
<dbReference type="Proteomes" id="UP000318288">
    <property type="component" value="Unassembled WGS sequence"/>
</dbReference>
<reference evidence="2 3" key="1">
    <citation type="submission" date="2019-02" db="EMBL/GenBank/DDBJ databases">
        <title>Deep-cultivation of Planctomycetes and their phenomic and genomic characterization uncovers novel biology.</title>
        <authorList>
            <person name="Wiegand S."/>
            <person name="Jogler M."/>
            <person name="Boedeker C."/>
            <person name="Pinto D."/>
            <person name="Vollmers J."/>
            <person name="Rivas-Marin E."/>
            <person name="Kohn T."/>
            <person name="Peeters S.H."/>
            <person name="Heuer A."/>
            <person name="Rast P."/>
            <person name="Oberbeckmann S."/>
            <person name="Bunk B."/>
            <person name="Jeske O."/>
            <person name="Meyerdierks A."/>
            <person name="Storesund J.E."/>
            <person name="Kallscheuer N."/>
            <person name="Luecker S."/>
            <person name="Lage O.M."/>
            <person name="Pohl T."/>
            <person name="Merkel B.J."/>
            <person name="Hornburger P."/>
            <person name="Mueller R.-W."/>
            <person name="Bruemmer F."/>
            <person name="Labrenz M."/>
            <person name="Spormann A.M."/>
            <person name="Op Den Camp H."/>
            <person name="Overmann J."/>
            <person name="Amann R."/>
            <person name="Jetten M.S.M."/>
            <person name="Mascher T."/>
            <person name="Medema M.H."/>
            <person name="Devos D.P."/>
            <person name="Kaster A.-K."/>
            <person name="Ovreas L."/>
            <person name="Rohde M."/>
            <person name="Galperin M.Y."/>
            <person name="Jogler C."/>
        </authorList>
    </citation>
    <scope>NUCLEOTIDE SEQUENCE [LARGE SCALE GENOMIC DNA]</scope>
    <source>
        <strain evidence="2 3">Poly51</strain>
    </source>
</reference>
<feature type="coiled-coil region" evidence="1">
    <location>
        <begin position="105"/>
        <end position="139"/>
    </location>
</feature>
<dbReference type="Gene3D" id="1.25.10.10">
    <property type="entry name" value="Leucine-rich Repeat Variant"/>
    <property type="match status" value="1"/>
</dbReference>
<organism evidence="2 3">
    <name type="scientific">Rubripirellula tenax</name>
    <dbReference type="NCBI Taxonomy" id="2528015"/>
    <lineage>
        <taxon>Bacteria</taxon>
        <taxon>Pseudomonadati</taxon>
        <taxon>Planctomycetota</taxon>
        <taxon>Planctomycetia</taxon>
        <taxon>Pirellulales</taxon>
        <taxon>Pirellulaceae</taxon>
        <taxon>Rubripirellula</taxon>
    </lineage>
</organism>
<dbReference type="InterPro" id="IPR011989">
    <property type="entry name" value="ARM-like"/>
</dbReference>
<evidence type="ECO:0000313" key="3">
    <source>
        <dbReference type="Proteomes" id="UP000318288"/>
    </source>
</evidence>
<dbReference type="AlphaFoldDB" id="A0A5C6FE05"/>
<comment type="caution">
    <text evidence="2">The sequence shown here is derived from an EMBL/GenBank/DDBJ whole genome shotgun (WGS) entry which is preliminary data.</text>
</comment>
<keyword evidence="1" id="KW-0175">Coiled coil</keyword>
<protein>
    <submittedName>
        <fullName evidence="2">Uncharacterized protein</fullName>
    </submittedName>
</protein>